<dbReference type="Proteomes" id="UP001234297">
    <property type="component" value="Chromosome 2"/>
</dbReference>
<gene>
    <name evidence="1" type="ORF">MRB53_007268</name>
</gene>
<comment type="caution">
    <text evidence="1">The sequence shown here is derived from an EMBL/GenBank/DDBJ whole genome shotgun (WGS) entry which is preliminary data.</text>
</comment>
<organism evidence="1 2">
    <name type="scientific">Persea americana</name>
    <name type="common">Avocado</name>
    <dbReference type="NCBI Taxonomy" id="3435"/>
    <lineage>
        <taxon>Eukaryota</taxon>
        <taxon>Viridiplantae</taxon>
        <taxon>Streptophyta</taxon>
        <taxon>Embryophyta</taxon>
        <taxon>Tracheophyta</taxon>
        <taxon>Spermatophyta</taxon>
        <taxon>Magnoliopsida</taxon>
        <taxon>Magnoliidae</taxon>
        <taxon>Laurales</taxon>
        <taxon>Lauraceae</taxon>
        <taxon>Persea</taxon>
    </lineage>
</organism>
<proteinExistence type="predicted"/>
<evidence type="ECO:0000313" key="1">
    <source>
        <dbReference type="EMBL" id="KAJ8645520.1"/>
    </source>
</evidence>
<sequence length="106" mass="12604">MEQDSVHRRPLHFSGCIASPSWIPSRNDGFHFHLLNGTTPRSRRWRNLLKRLVKEGKNMYGSKPPLTFRYDEDSYSQNFDEGSRNEESDRRSRVSKDLRWHATQIK</sequence>
<protein>
    <submittedName>
        <fullName evidence="1">Uncharacterized protein</fullName>
    </submittedName>
</protein>
<evidence type="ECO:0000313" key="2">
    <source>
        <dbReference type="Proteomes" id="UP001234297"/>
    </source>
</evidence>
<dbReference type="EMBL" id="CM056810">
    <property type="protein sequence ID" value="KAJ8645520.1"/>
    <property type="molecule type" value="Genomic_DNA"/>
</dbReference>
<reference evidence="1 2" key="1">
    <citation type="journal article" date="2022" name="Hortic Res">
        <title>A haplotype resolved chromosomal level avocado genome allows analysis of novel avocado genes.</title>
        <authorList>
            <person name="Nath O."/>
            <person name="Fletcher S.J."/>
            <person name="Hayward A."/>
            <person name="Shaw L.M."/>
            <person name="Masouleh A.K."/>
            <person name="Furtado A."/>
            <person name="Henry R.J."/>
            <person name="Mitter N."/>
        </authorList>
    </citation>
    <scope>NUCLEOTIDE SEQUENCE [LARGE SCALE GENOMIC DNA]</scope>
    <source>
        <strain evidence="2">cv. Hass</strain>
    </source>
</reference>
<accession>A0ACC2MII1</accession>
<keyword evidence="2" id="KW-1185">Reference proteome</keyword>
<name>A0ACC2MII1_PERAE</name>